<dbReference type="AlphaFoldDB" id="A0A9P8QQL9"/>
<feature type="region of interest" description="Disordered" evidence="1">
    <location>
        <begin position="191"/>
        <end position="214"/>
    </location>
</feature>
<dbReference type="InterPro" id="IPR013226">
    <property type="entry name" value="Pal1"/>
</dbReference>
<keyword evidence="3" id="KW-1185">Reference proteome</keyword>
<evidence type="ECO:0000256" key="1">
    <source>
        <dbReference type="SAM" id="MobiDB-lite"/>
    </source>
</evidence>
<accession>A0A9P8QQL9</accession>
<protein>
    <recommendedName>
        <fullName evidence="4">Pal1 cell morphology</fullName>
    </recommendedName>
</protein>
<feature type="compositionally biased region" description="Polar residues" evidence="1">
    <location>
        <begin position="246"/>
        <end position="265"/>
    </location>
</feature>
<evidence type="ECO:0000313" key="3">
    <source>
        <dbReference type="Proteomes" id="UP000827724"/>
    </source>
</evidence>
<feature type="region of interest" description="Disordered" evidence="1">
    <location>
        <begin position="241"/>
        <end position="269"/>
    </location>
</feature>
<dbReference type="OrthoDB" id="5389892at2759"/>
<dbReference type="PANTHER" id="PTHR28307:SF1">
    <property type="entry name" value="PAL1 CELL MORPHOLOGY PROTEIN"/>
    <property type="match status" value="1"/>
</dbReference>
<name>A0A9P8QQL9_9HYPO</name>
<comment type="caution">
    <text evidence="2">The sequence shown here is derived from an EMBL/GenBank/DDBJ whole genome shotgun (WGS) entry which is preliminary data.</text>
</comment>
<evidence type="ECO:0000313" key="2">
    <source>
        <dbReference type="EMBL" id="KAH6609451.1"/>
    </source>
</evidence>
<feature type="compositionally biased region" description="Basic and acidic residues" evidence="1">
    <location>
        <begin position="191"/>
        <end position="204"/>
    </location>
</feature>
<organism evidence="2 3">
    <name type="scientific">Trichoderma cornu-damae</name>
    <dbReference type="NCBI Taxonomy" id="654480"/>
    <lineage>
        <taxon>Eukaryota</taxon>
        <taxon>Fungi</taxon>
        <taxon>Dikarya</taxon>
        <taxon>Ascomycota</taxon>
        <taxon>Pezizomycotina</taxon>
        <taxon>Sordariomycetes</taxon>
        <taxon>Hypocreomycetidae</taxon>
        <taxon>Hypocreales</taxon>
        <taxon>Hypocreaceae</taxon>
        <taxon>Trichoderma</taxon>
    </lineage>
</organism>
<dbReference type="EMBL" id="JAIWOZ010000002">
    <property type="protein sequence ID" value="KAH6609451.1"/>
    <property type="molecule type" value="Genomic_DNA"/>
</dbReference>
<dbReference type="PANTHER" id="PTHR28307">
    <property type="entry name" value="PROTEIN PAL1"/>
    <property type="match status" value="1"/>
</dbReference>
<feature type="region of interest" description="Disordered" evidence="1">
    <location>
        <begin position="1"/>
        <end position="43"/>
    </location>
</feature>
<dbReference type="Proteomes" id="UP000827724">
    <property type="component" value="Unassembled WGS sequence"/>
</dbReference>
<gene>
    <name evidence="2" type="ORF">Trco_002797</name>
</gene>
<reference evidence="2" key="1">
    <citation type="submission" date="2021-08" db="EMBL/GenBank/DDBJ databases">
        <title>Chromosome-Level Trichoderma cornu-damae using Hi-C Data.</title>
        <authorList>
            <person name="Kim C.S."/>
        </authorList>
    </citation>
    <scope>NUCLEOTIDE SEQUENCE</scope>
    <source>
        <strain evidence="2">KA19-0412C</strain>
    </source>
</reference>
<sequence>MTHASHHGRPENGDGDDIYPTPPHSAGSSSGPGHYRNLSLNERFPGDLSHRPLDMIRHDIRAAERPLRHRRHISDTDMIDALDTIGGTYHHGGPYDATLLSRNLDEKYSPVAAVQKSNMEALRATPREYILDSIRHHMPLQGTATIPSGALDPSGCRMLYEEGPDLMREPDAPGGPFRRWEHIDYHPDDLEGRGEPSYTFEKESKKKKRAKKGEPEVIEMVSGLRSRRSRFKFSKRRRSASAAFVENSSSSTGNAYNNAGLQRRSSAGKRLSEGFKRRWGTIRGRTRTMISGTL</sequence>
<dbReference type="GO" id="GO:0005737">
    <property type="term" value="C:cytoplasm"/>
    <property type="evidence" value="ECO:0007669"/>
    <property type="project" value="TreeGrafter"/>
</dbReference>
<dbReference type="Pfam" id="PF08316">
    <property type="entry name" value="Pal1"/>
    <property type="match status" value="1"/>
</dbReference>
<proteinExistence type="predicted"/>
<feature type="compositionally biased region" description="Low complexity" evidence="1">
    <location>
        <begin position="24"/>
        <end position="33"/>
    </location>
</feature>
<evidence type="ECO:0008006" key="4">
    <source>
        <dbReference type="Google" id="ProtNLM"/>
    </source>
</evidence>